<dbReference type="EMBL" id="FOXS01000002">
    <property type="protein sequence ID" value="SFQ22983.1"/>
    <property type="molecule type" value="Genomic_DNA"/>
</dbReference>
<sequence length="61" mass="6646">MGWAAGLILSEPDHKYLGVFEPAWRQAAALAARTAPRVQAGKLLGYFRVRLLRATLSPNAP</sequence>
<gene>
    <name evidence="1" type="ORF">SAMN04515668_1481</name>
</gene>
<organism evidence="1 2">
    <name type="scientific">Hymenobacter arizonensis</name>
    <name type="common">Siccationidurans arizonensis</name>
    <dbReference type="NCBI Taxonomy" id="1227077"/>
    <lineage>
        <taxon>Bacteria</taxon>
        <taxon>Pseudomonadati</taxon>
        <taxon>Bacteroidota</taxon>
        <taxon>Cytophagia</taxon>
        <taxon>Cytophagales</taxon>
        <taxon>Hymenobacteraceae</taxon>
        <taxon>Hymenobacter</taxon>
    </lineage>
</organism>
<reference evidence="2" key="1">
    <citation type="submission" date="2016-10" db="EMBL/GenBank/DDBJ databases">
        <authorList>
            <person name="Varghese N."/>
            <person name="Submissions S."/>
        </authorList>
    </citation>
    <scope>NUCLEOTIDE SEQUENCE [LARGE SCALE GENOMIC DNA]</scope>
    <source>
        <strain evidence="2">OR362-8,ATCC BAA-1266,JCM 13504</strain>
    </source>
</reference>
<keyword evidence="2" id="KW-1185">Reference proteome</keyword>
<protein>
    <submittedName>
        <fullName evidence="1">Uncharacterized protein</fullName>
    </submittedName>
</protein>
<name>A0A1I5WT94_HYMAR</name>
<accession>A0A1I5WT94</accession>
<evidence type="ECO:0000313" key="2">
    <source>
        <dbReference type="Proteomes" id="UP000199029"/>
    </source>
</evidence>
<dbReference type="AlphaFoldDB" id="A0A1I5WT94"/>
<proteinExistence type="predicted"/>
<dbReference type="Proteomes" id="UP000199029">
    <property type="component" value="Unassembled WGS sequence"/>
</dbReference>
<evidence type="ECO:0000313" key="1">
    <source>
        <dbReference type="EMBL" id="SFQ22983.1"/>
    </source>
</evidence>